<dbReference type="SUPFAM" id="SSF53335">
    <property type="entry name" value="S-adenosyl-L-methionine-dependent methyltransferases"/>
    <property type="match status" value="1"/>
</dbReference>
<proteinExistence type="predicted"/>
<evidence type="ECO:0008006" key="3">
    <source>
        <dbReference type="Google" id="ProtNLM"/>
    </source>
</evidence>
<organism evidence="1 2">
    <name type="scientific">Effrenium voratum</name>
    <dbReference type="NCBI Taxonomy" id="2562239"/>
    <lineage>
        <taxon>Eukaryota</taxon>
        <taxon>Sar</taxon>
        <taxon>Alveolata</taxon>
        <taxon>Dinophyceae</taxon>
        <taxon>Suessiales</taxon>
        <taxon>Symbiodiniaceae</taxon>
        <taxon>Effrenium</taxon>
    </lineage>
</organism>
<dbReference type="EMBL" id="CAUJNA010000572">
    <property type="protein sequence ID" value="CAJ1378841.1"/>
    <property type="molecule type" value="Genomic_DNA"/>
</dbReference>
<evidence type="ECO:0000313" key="2">
    <source>
        <dbReference type="Proteomes" id="UP001178507"/>
    </source>
</evidence>
<evidence type="ECO:0000313" key="1">
    <source>
        <dbReference type="EMBL" id="CAJ1378841.1"/>
    </source>
</evidence>
<protein>
    <recommendedName>
        <fullName evidence="3">S-adenosyl-L-methionine-dependent methyltransferase</fullName>
    </recommendedName>
</protein>
<dbReference type="Proteomes" id="UP001178507">
    <property type="component" value="Unassembled WGS sequence"/>
</dbReference>
<accession>A0AA36MNY0</accession>
<keyword evidence="2" id="KW-1185">Reference proteome</keyword>
<dbReference type="Gene3D" id="3.40.50.150">
    <property type="entry name" value="Vaccinia Virus protein VP39"/>
    <property type="match status" value="1"/>
</dbReference>
<sequence>MRLPGALLASAFLASAELRPPPDLEGVFRHAASPLVSQWLTSQDAFGQLADTTFPCVKVMLLLDWIMQKYHTSFERIKSDLNLWKDMLVSNGWQGQTPQEWFTSTSYYALLQPVIEMQRTSQQVMEFLHVLSMVHGERCFYPELRDALGYSVTWLSKLSEEIHKMQLSAVYHSRLSLWEVSTDVLRHLLPTIDVLHAAAQFADSFSEVRLILDKLASHSHDGVSITLPQAEGSPYQDGGGAFSDMSFIVRNLTSGWHLDYALVASLLRLWAAPATVAPGCHTSIADFGAGGGHYCRFFNKTGEYCCFAYDGSPKAAFYTGGAVQTQRLDERFDLGRRFDWLLCIEVLEHIPGDREAVALANLRRHAGKGLVVSWSEHSGPGHPNAKPWVQVRAAVEAAGFELDADATQLMRTQVLWLTDAVHVFRAV</sequence>
<gene>
    <name evidence="1" type="ORF">EVOR1521_LOCUS7241</name>
</gene>
<reference evidence="1" key="1">
    <citation type="submission" date="2023-08" db="EMBL/GenBank/DDBJ databases">
        <authorList>
            <person name="Chen Y."/>
            <person name="Shah S."/>
            <person name="Dougan E. K."/>
            <person name="Thang M."/>
            <person name="Chan C."/>
        </authorList>
    </citation>
    <scope>NUCLEOTIDE SEQUENCE</scope>
</reference>
<name>A0AA36MNY0_9DINO</name>
<dbReference type="AlphaFoldDB" id="A0AA36MNY0"/>
<dbReference type="InterPro" id="IPR029063">
    <property type="entry name" value="SAM-dependent_MTases_sf"/>
</dbReference>
<comment type="caution">
    <text evidence="1">The sequence shown here is derived from an EMBL/GenBank/DDBJ whole genome shotgun (WGS) entry which is preliminary data.</text>
</comment>